<dbReference type="EMBL" id="CAADJG010000002">
    <property type="protein sequence ID" value="VFS66145.1"/>
    <property type="molecule type" value="Genomic_DNA"/>
</dbReference>
<dbReference type="InterPro" id="IPR042035">
    <property type="entry name" value="DEAH_win-hel_dom"/>
</dbReference>
<dbReference type="SUPFAM" id="SSF52540">
    <property type="entry name" value="P-loop containing nucleoside triphosphate hydrolases"/>
    <property type="match status" value="1"/>
</dbReference>
<evidence type="ECO:0000259" key="3">
    <source>
        <dbReference type="PROSITE" id="PS51194"/>
    </source>
</evidence>
<dbReference type="PANTHER" id="PTHR43519">
    <property type="entry name" value="ATP-DEPENDENT RNA HELICASE HRPB"/>
    <property type="match status" value="1"/>
</dbReference>
<dbReference type="PROSITE" id="PS51194">
    <property type="entry name" value="HELICASE_CTER"/>
    <property type="match status" value="1"/>
</dbReference>
<keyword evidence="1" id="KW-0378">Hydrolase</keyword>
<sequence length="303" mass="33206">MSSTSAACRRIWPSPCCLDVQQGLRDDLKLLIMSATLDNDRLQRMLPQAPVVTSAAGPSRWEKRYQALAAHQRFDGGGGDSRRRAAAPGEAGRCCCFSPASAKFSGCRSSWPGGWLTMWLSVLCTGRWPLSEQRKAILPAAQGMRKVVLATNIAETSLTIEGIRLVVDSAQERVARFDARTGLTRLITQRISQASMTQRAGRAGRLEPGICLHLIAKEQAERAAAQSDPEILQSDLSSLLLELLQWGCQDPAELRWLDLPPEINLAAARRLLTALSALEGGRLSAPRAEGWPRWATIRALRRC</sequence>
<dbReference type="InterPro" id="IPR027417">
    <property type="entry name" value="P-loop_NTPase"/>
</dbReference>
<dbReference type="Gene3D" id="3.40.50.300">
    <property type="entry name" value="P-loop containing nucleotide triphosphate hydrolases"/>
    <property type="match status" value="1"/>
</dbReference>
<dbReference type="GO" id="GO:0004386">
    <property type="term" value="F:helicase activity"/>
    <property type="evidence" value="ECO:0007669"/>
    <property type="project" value="UniProtKB-KW"/>
</dbReference>
<dbReference type="GO" id="GO:0016787">
    <property type="term" value="F:hydrolase activity"/>
    <property type="evidence" value="ECO:0007669"/>
    <property type="project" value="UniProtKB-KW"/>
</dbReference>
<organism evidence="4 5">
    <name type="scientific">Raoultella terrigena</name>
    <name type="common">Klebsiella terrigena</name>
    <dbReference type="NCBI Taxonomy" id="577"/>
    <lineage>
        <taxon>Bacteria</taxon>
        <taxon>Pseudomonadati</taxon>
        <taxon>Pseudomonadota</taxon>
        <taxon>Gammaproteobacteria</taxon>
        <taxon>Enterobacterales</taxon>
        <taxon>Enterobacteriaceae</taxon>
        <taxon>Klebsiella/Raoultella group</taxon>
        <taxon>Raoultella</taxon>
    </lineage>
</organism>
<reference evidence="4 5" key="1">
    <citation type="submission" date="2019-03" db="EMBL/GenBank/DDBJ databases">
        <authorList>
            <consortium name="Pathogen Informatics"/>
        </authorList>
    </citation>
    <scope>NUCLEOTIDE SEQUENCE [LARGE SCALE GENOMIC DNA]</scope>
    <source>
        <strain evidence="4 5">NCTC13038</strain>
    </source>
</reference>
<dbReference type="Gene3D" id="1.10.10.2130">
    <property type="entry name" value="DEAH helicase family, winged-helix domain"/>
    <property type="match status" value="1"/>
</dbReference>
<evidence type="ECO:0000256" key="2">
    <source>
        <dbReference type="ARBA" id="ARBA00022806"/>
    </source>
</evidence>
<dbReference type="AlphaFoldDB" id="A0A485AYR9"/>
<gene>
    <name evidence="4" type="ORF">NCTC13038_00734</name>
</gene>
<dbReference type="InterPro" id="IPR001650">
    <property type="entry name" value="Helicase_C-like"/>
</dbReference>
<protein>
    <submittedName>
        <fullName evidence="4">ATP-dependent RNA helicase HrpB</fullName>
    </submittedName>
</protein>
<evidence type="ECO:0000256" key="1">
    <source>
        <dbReference type="ARBA" id="ARBA00022801"/>
    </source>
</evidence>
<evidence type="ECO:0000313" key="5">
    <source>
        <dbReference type="Proteomes" id="UP000332594"/>
    </source>
</evidence>
<dbReference type="SMART" id="SM00490">
    <property type="entry name" value="HELICc"/>
    <property type="match status" value="1"/>
</dbReference>
<keyword evidence="2 4" id="KW-0067">ATP-binding</keyword>
<keyword evidence="2 4" id="KW-0347">Helicase</keyword>
<keyword evidence="2 4" id="KW-0547">Nucleotide-binding</keyword>
<feature type="domain" description="Helicase C-terminal" evidence="3">
    <location>
        <begin position="80"/>
        <end position="247"/>
    </location>
</feature>
<dbReference type="PANTHER" id="PTHR43519:SF1">
    <property type="entry name" value="ATP-DEPENDENT RNA HELICASE HRPB"/>
    <property type="match status" value="1"/>
</dbReference>
<proteinExistence type="predicted"/>
<name>A0A485AYR9_RAOTE</name>
<dbReference type="CDD" id="cd18791">
    <property type="entry name" value="SF2_C_RHA"/>
    <property type="match status" value="1"/>
</dbReference>
<evidence type="ECO:0000313" key="4">
    <source>
        <dbReference type="EMBL" id="VFS66145.1"/>
    </source>
</evidence>
<dbReference type="Proteomes" id="UP000332594">
    <property type="component" value="Unassembled WGS sequence"/>
</dbReference>
<dbReference type="Pfam" id="PF00271">
    <property type="entry name" value="Helicase_C"/>
    <property type="match status" value="1"/>
</dbReference>
<accession>A0A485AYR9</accession>